<evidence type="ECO:0000313" key="3">
    <source>
        <dbReference type="Proteomes" id="UP000294564"/>
    </source>
</evidence>
<name>A0A4R2P2E9_9FLAO</name>
<evidence type="ECO:0000313" key="2">
    <source>
        <dbReference type="EMBL" id="TCP27875.1"/>
    </source>
</evidence>
<gene>
    <name evidence="2" type="ORF">EV195_10134</name>
</gene>
<proteinExistence type="predicted"/>
<feature type="transmembrane region" description="Helical" evidence="1">
    <location>
        <begin position="69"/>
        <end position="88"/>
    </location>
</feature>
<evidence type="ECO:0000256" key="1">
    <source>
        <dbReference type="SAM" id="Phobius"/>
    </source>
</evidence>
<feature type="transmembrane region" description="Helical" evidence="1">
    <location>
        <begin position="149"/>
        <end position="169"/>
    </location>
</feature>
<feature type="transmembrane region" description="Helical" evidence="1">
    <location>
        <begin position="124"/>
        <end position="143"/>
    </location>
</feature>
<organism evidence="2 3">
    <name type="scientific">Tenacibaculum skagerrakense</name>
    <dbReference type="NCBI Taxonomy" id="186571"/>
    <lineage>
        <taxon>Bacteria</taxon>
        <taxon>Pseudomonadati</taxon>
        <taxon>Bacteroidota</taxon>
        <taxon>Flavobacteriia</taxon>
        <taxon>Flavobacteriales</taxon>
        <taxon>Flavobacteriaceae</taxon>
        <taxon>Tenacibaculum</taxon>
    </lineage>
</organism>
<protein>
    <submittedName>
        <fullName evidence="2">Uncharacterized protein</fullName>
    </submittedName>
</protein>
<sequence>MKDKPYIYVILLLLICVFVGRLLTVFNSDYELIETGSIMENFCLNVAYVAGWVLMLSNGSFIKTKYFKITQGLMSIIIVGALLKIMYWTKYADYLIVFGLAGILIAYSISFYKKPIKKRLDYLKITWVILLISCIILIFLHVLPIDYRLIADVVFWIVLLDFSFSKLNVKKKSKTQL</sequence>
<accession>A0A4R2P2E9</accession>
<comment type="caution">
    <text evidence="2">The sequence shown here is derived from an EMBL/GenBank/DDBJ whole genome shotgun (WGS) entry which is preliminary data.</text>
</comment>
<dbReference type="EMBL" id="SLXM01000001">
    <property type="protein sequence ID" value="TCP27875.1"/>
    <property type="molecule type" value="Genomic_DNA"/>
</dbReference>
<dbReference type="RefSeq" id="WP_132791189.1">
    <property type="nucleotide sequence ID" value="NZ_SLXM01000001.1"/>
</dbReference>
<reference evidence="2 3" key="1">
    <citation type="submission" date="2019-03" db="EMBL/GenBank/DDBJ databases">
        <title>Genomic Encyclopedia of Type Strains, Phase IV (KMG-IV): sequencing the most valuable type-strain genomes for metagenomic binning, comparative biology and taxonomic classification.</title>
        <authorList>
            <person name="Goeker M."/>
        </authorList>
    </citation>
    <scope>NUCLEOTIDE SEQUENCE [LARGE SCALE GENOMIC DNA]</scope>
    <source>
        <strain evidence="2 3">DSM 14836</strain>
    </source>
</reference>
<keyword evidence="3" id="KW-1185">Reference proteome</keyword>
<dbReference type="Proteomes" id="UP000294564">
    <property type="component" value="Unassembled WGS sequence"/>
</dbReference>
<feature type="transmembrane region" description="Helical" evidence="1">
    <location>
        <begin position="38"/>
        <end position="57"/>
    </location>
</feature>
<keyword evidence="1" id="KW-0472">Membrane</keyword>
<keyword evidence="1" id="KW-1133">Transmembrane helix</keyword>
<feature type="transmembrane region" description="Helical" evidence="1">
    <location>
        <begin position="94"/>
        <end position="112"/>
    </location>
</feature>
<feature type="transmembrane region" description="Helical" evidence="1">
    <location>
        <begin position="7"/>
        <end position="26"/>
    </location>
</feature>
<dbReference type="OrthoDB" id="1163872at2"/>
<keyword evidence="1" id="KW-0812">Transmembrane</keyword>
<dbReference type="AlphaFoldDB" id="A0A4R2P2E9"/>